<dbReference type="Gene3D" id="2.40.40.10">
    <property type="entry name" value="RlpA-like domain"/>
    <property type="match status" value="1"/>
</dbReference>
<dbReference type="PROSITE" id="PS50842">
    <property type="entry name" value="EXPANSIN_EG45"/>
    <property type="match status" value="1"/>
</dbReference>
<evidence type="ECO:0000313" key="4">
    <source>
        <dbReference type="EMBL" id="KAE9967624.1"/>
    </source>
</evidence>
<proteinExistence type="predicted"/>
<dbReference type="EMBL" id="WNWR01001828">
    <property type="protein sequence ID" value="KAE9961986.1"/>
    <property type="molecule type" value="Genomic_DNA"/>
</dbReference>
<sequence length="134" mass="13763">MKVITALIAIPSLAHLGLCDIGKAAVDNGKAAVYKPPYLPTKCFGATAAQIPGGNLFGAVGPQPWDNNAACGRLYDVSCLSSVGGTGKCTGATVRIKVIDGRLGPRASQISLSMDAAAKIYTGAGTFNFEYQQV</sequence>
<gene>
    <name evidence="5" type="primary">PNPL-1</name>
    <name evidence="3" type="ORF">EG327_002614</name>
    <name evidence="4" type="ORF">EG328_008070</name>
</gene>
<evidence type="ECO:0000259" key="2">
    <source>
        <dbReference type="PROSITE" id="PS50842"/>
    </source>
</evidence>
<dbReference type="PANTHER" id="PTHR47480">
    <property type="entry name" value="EG45-LIKE DOMAIN CONTAINING PROTEIN"/>
    <property type="match status" value="1"/>
</dbReference>
<evidence type="ECO:0000313" key="6">
    <source>
        <dbReference type="Proteomes" id="UP000447873"/>
    </source>
</evidence>
<dbReference type="CDD" id="cd22269">
    <property type="entry name" value="DPBB_EG45-like"/>
    <property type="match status" value="1"/>
</dbReference>
<dbReference type="InterPro" id="IPR007112">
    <property type="entry name" value="Expansin/allergen_DPBB_dom"/>
</dbReference>
<reference evidence="4 6" key="2">
    <citation type="submission" date="2018-12" db="EMBL/GenBank/DDBJ databases">
        <title>Venturia inaequalis Genome Resource.</title>
        <authorList>
            <person name="Lichtner F.J."/>
        </authorList>
    </citation>
    <scope>NUCLEOTIDE SEQUENCE [LARGE SCALE GENOMIC DNA]</scope>
    <source>
        <strain evidence="4 6">120213</strain>
        <strain evidence="3 7">DMI_063113</strain>
    </source>
</reference>
<evidence type="ECO:0000313" key="5">
    <source>
        <dbReference type="EMBL" id="QDH43446.1"/>
    </source>
</evidence>
<dbReference type="EMBL" id="WNWS01000446">
    <property type="protein sequence ID" value="KAE9967624.1"/>
    <property type="molecule type" value="Genomic_DNA"/>
</dbReference>
<evidence type="ECO:0000313" key="3">
    <source>
        <dbReference type="EMBL" id="KAE9961986.1"/>
    </source>
</evidence>
<keyword evidence="1" id="KW-0732">Signal</keyword>
<reference evidence="5" key="1">
    <citation type="submission" date="2018-12" db="EMBL/GenBank/DDBJ databases">
        <title>Characterisation of an expanded family of plant natriuretic peptide-like proteins in the apple and pear scab pathogens.</title>
        <authorList>
            <person name="Wheeler J."/>
            <person name="Jones D.A."/>
            <person name="Kastner P."/>
            <person name="Taranto A.P."/>
            <person name="Cooke I.R."/>
            <person name="Boshoven J.C."/>
            <person name="Shiller J.B."/>
            <person name="Mesarich C.H."/>
            <person name="Thomma B.P.H.J."/>
            <person name="Deng C.H."/>
            <person name="Bowen J.K."/>
            <person name="Plummer K.M."/>
        </authorList>
    </citation>
    <scope>NUCLEOTIDE SEQUENCE</scope>
    <source>
        <strain evidence="5">MHN120</strain>
    </source>
</reference>
<accession>A0A370JAE2</accession>
<dbReference type="Proteomes" id="UP000490939">
    <property type="component" value="Unassembled WGS sequence"/>
</dbReference>
<dbReference type="OrthoDB" id="5230767at2759"/>
<feature type="domain" description="Expansin-like EG45" evidence="2">
    <location>
        <begin position="16"/>
        <end position="134"/>
    </location>
</feature>
<organism evidence="5">
    <name type="scientific">Venturia inaequalis</name>
    <name type="common">Apple scab fungus</name>
    <dbReference type="NCBI Taxonomy" id="5025"/>
    <lineage>
        <taxon>Eukaryota</taxon>
        <taxon>Fungi</taxon>
        <taxon>Dikarya</taxon>
        <taxon>Ascomycota</taxon>
        <taxon>Pezizomycotina</taxon>
        <taxon>Dothideomycetes</taxon>
        <taxon>Pleosporomycetidae</taxon>
        <taxon>Venturiales</taxon>
        <taxon>Venturiaceae</taxon>
        <taxon>Venturia</taxon>
    </lineage>
</organism>
<keyword evidence="7" id="KW-1185">Reference proteome</keyword>
<evidence type="ECO:0000256" key="1">
    <source>
        <dbReference type="SAM" id="SignalP"/>
    </source>
</evidence>
<dbReference type="InterPro" id="IPR036908">
    <property type="entry name" value="RlpA-like_sf"/>
</dbReference>
<name>A0A370JAE2_VENIN</name>
<protein>
    <submittedName>
        <fullName evidence="5">Plant natriuretic peptide-like 1</fullName>
    </submittedName>
</protein>
<dbReference type="Proteomes" id="UP000447873">
    <property type="component" value="Unassembled WGS sequence"/>
</dbReference>
<dbReference type="PANTHER" id="PTHR47480:SF1">
    <property type="entry name" value="EG45-LIKE DOMAIN CONTAINING PROTEIN 1"/>
    <property type="match status" value="1"/>
</dbReference>
<dbReference type="AlphaFoldDB" id="A0A370JAE2"/>
<feature type="chain" id="PRO_5044585388" evidence="1">
    <location>
        <begin position="20"/>
        <end position="134"/>
    </location>
</feature>
<dbReference type="SUPFAM" id="SSF50685">
    <property type="entry name" value="Barwin-like endoglucanases"/>
    <property type="match status" value="1"/>
</dbReference>
<dbReference type="EMBL" id="MK287866">
    <property type="protein sequence ID" value="QDH43446.1"/>
    <property type="molecule type" value="Genomic_DNA"/>
</dbReference>
<evidence type="ECO:0000313" key="7">
    <source>
        <dbReference type="Proteomes" id="UP000490939"/>
    </source>
</evidence>
<feature type="signal peptide" evidence="1">
    <location>
        <begin position="1"/>
        <end position="19"/>
    </location>
</feature>